<dbReference type="RefSeq" id="WP_065971243.1">
    <property type="nucleotide sequence ID" value="NZ_CP080624.1"/>
</dbReference>
<dbReference type="OrthoDB" id="5343002at2"/>
<organism evidence="1 2">
    <name type="scientific">Acidiferrobacter thiooxydans</name>
    <dbReference type="NCBI Taxonomy" id="163359"/>
    <lineage>
        <taxon>Bacteria</taxon>
        <taxon>Pseudomonadati</taxon>
        <taxon>Pseudomonadota</taxon>
        <taxon>Gammaproteobacteria</taxon>
        <taxon>Acidiferrobacterales</taxon>
        <taxon>Acidiferrobacteraceae</taxon>
        <taxon>Acidiferrobacter</taxon>
    </lineage>
</organism>
<dbReference type="PANTHER" id="PTHR35841:SF1">
    <property type="entry name" value="PHOSPHONATES-BINDING PERIPLASMIC PROTEIN"/>
    <property type="match status" value="1"/>
</dbReference>
<sequence length="283" mass="30926">MVSARRPFWSRCIVLGLLAGPVGAFAGTQPLRFGVLPLQSPVALARLFIPLCAHLAKALHRPIVFATAPDFQRFMARAKKGRYDVLFLNPYLYRQLHGYRAVARIKGVPFIGLLITRQGRHIGPLTPRSLAGRSIAFPDPDAFAATLMVKEYLRARGVIVDTEMRPVYLRSQDSVILAVARGLVDLGGTWPWSLDQEPPAIRAQVRIVARTAPGPEMPIAVRDTMAPATVKALQNALIGLTGSVAGRAILRRMHIPAGFAIASPREYANIPRVLNPCAAPRRP</sequence>
<name>A0A1C2G082_9GAMM</name>
<keyword evidence="2" id="KW-1185">Reference proteome</keyword>
<evidence type="ECO:0000313" key="2">
    <source>
        <dbReference type="Proteomes" id="UP000253250"/>
    </source>
</evidence>
<dbReference type="SUPFAM" id="SSF53850">
    <property type="entry name" value="Periplasmic binding protein-like II"/>
    <property type="match status" value="1"/>
</dbReference>
<reference evidence="1 2" key="1">
    <citation type="submission" date="2018-02" db="EMBL/GenBank/DDBJ databases">
        <title>Insights into the biology of acidophilic members of the Acidiferrobacteraceae family derived from comparative genomic analyses.</title>
        <authorList>
            <person name="Issotta F."/>
            <person name="Thyssen C."/>
            <person name="Mena C."/>
            <person name="Moya A."/>
            <person name="Bellenberg S."/>
            <person name="Sproer C."/>
            <person name="Covarrubias P.C."/>
            <person name="Sand W."/>
            <person name="Quatrini R."/>
            <person name="Vera M."/>
        </authorList>
    </citation>
    <scope>NUCLEOTIDE SEQUENCE [LARGE SCALE GENOMIC DNA]</scope>
    <source>
        <strain evidence="2">m-1</strain>
    </source>
</reference>
<evidence type="ECO:0000313" key="1">
    <source>
        <dbReference type="EMBL" id="RCN56443.1"/>
    </source>
</evidence>
<gene>
    <name evidence="1" type="ORF">C4900_11560</name>
</gene>
<proteinExistence type="predicted"/>
<dbReference type="STRING" id="163359.A9R16_14215"/>
<comment type="caution">
    <text evidence="1">The sequence shown here is derived from an EMBL/GenBank/DDBJ whole genome shotgun (WGS) entry which is preliminary data.</text>
</comment>
<dbReference type="Pfam" id="PF12974">
    <property type="entry name" value="Phosphonate-bd"/>
    <property type="match status" value="1"/>
</dbReference>
<protein>
    <submittedName>
        <fullName evidence="1">Uncharacterized protein</fullName>
    </submittedName>
</protein>
<dbReference type="EMBL" id="PSYR01000002">
    <property type="protein sequence ID" value="RCN56443.1"/>
    <property type="molecule type" value="Genomic_DNA"/>
</dbReference>
<dbReference type="Proteomes" id="UP000253250">
    <property type="component" value="Unassembled WGS sequence"/>
</dbReference>
<dbReference type="Gene3D" id="3.40.190.10">
    <property type="entry name" value="Periplasmic binding protein-like II"/>
    <property type="match status" value="2"/>
</dbReference>
<dbReference type="AlphaFoldDB" id="A0A1C2G082"/>
<dbReference type="PANTHER" id="PTHR35841">
    <property type="entry name" value="PHOSPHONATES-BINDING PERIPLASMIC PROTEIN"/>
    <property type="match status" value="1"/>
</dbReference>
<accession>A0A1C2G082</accession>